<evidence type="ECO:0000313" key="1">
    <source>
        <dbReference type="EMBL" id="PMD38674.1"/>
    </source>
</evidence>
<accession>A0A2J6RJH2</accession>
<reference evidence="1 2" key="1">
    <citation type="submission" date="2016-04" db="EMBL/GenBank/DDBJ databases">
        <title>A degradative enzymes factory behind the ericoid mycorrhizal symbiosis.</title>
        <authorList>
            <consortium name="DOE Joint Genome Institute"/>
            <person name="Martino E."/>
            <person name="Morin E."/>
            <person name="Grelet G."/>
            <person name="Kuo A."/>
            <person name="Kohler A."/>
            <person name="Daghino S."/>
            <person name="Barry K."/>
            <person name="Choi C."/>
            <person name="Cichocki N."/>
            <person name="Clum A."/>
            <person name="Copeland A."/>
            <person name="Hainaut M."/>
            <person name="Haridas S."/>
            <person name="Labutti K."/>
            <person name="Lindquist E."/>
            <person name="Lipzen A."/>
            <person name="Khouja H.-R."/>
            <person name="Murat C."/>
            <person name="Ohm R."/>
            <person name="Olson A."/>
            <person name="Spatafora J."/>
            <person name="Veneault-Fourrey C."/>
            <person name="Henrissat B."/>
            <person name="Grigoriev I."/>
            <person name="Martin F."/>
            <person name="Perotto S."/>
        </authorList>
    </citation>
    <scope>NUCLEOTIDE SEQUENCE [LARGE SCALE GENOMIC DNA]</scope>
    <source>
        <strain evidence="1 2">F</strain>
    </source>
</reference>
<gene>
    <name evidence="1" type="ORF">L207DRAFT_42422</name>
</gene>
<evidence type="ECO:0000313" key="2">
    <source>
        <dbReference type="Proteomes" id="UP000235786"/>
    </source>
</evidence>
<proteinExistence type="predicted"/>
<keyword evidence="2" id="KW-1185">Reference proteome</keyword>
<sequence>MLNHIKSFLGRQAPPQPSRSTPPCTHPYCAHRTHCLKSVGEDSISQASLISFSSETQTLNTIISEHFSSHEVDIDYSWDSDDGWAVFCHRCQQERCEECGGGVFTQVTNFEDVLTFESREVWICSPCTHGKCPGSKMKILSMCGRCGHTACGECMTKGNEKSGVKCCQCAKEERKGDNQAIETHGIIATETEDGQLVTTSSERQANH</sequence>
<protein>
    <submittedName>
        <fullName evidence="1">Uncharacterized protein</fullName>
    </submittedName>
</protein>
<dbReference type="AlphaFoldDB" id="A0A2J6RJH2"/>
<dbReference type="EMBL" id="KZ613947">
    <property type="protein sequence ID" value="PMD38674.1"/>
    <property type="molecule type" value="Genomic_DNA"/>
</dbReference>
<name>A0A2J6RJH2_HYAVF</name>
<dbReference type="OrthoDB" id="3557586at2759"/>
<dbReference type="Proteomes" id="UP000235786">
    <property type="component" value="Unassembled WGS sequence"/>
</dbReference>
<organism evidence="1 2">
    <name type="scientific">Hyaloscypha variabilis (strain UAMH 11265 / GT02V1 / F)</name>
    <name type="common">Meliniomyces variabilis</name>
    <dbReference type="NCBI Taxonomy" id="1149755"/>
    <lineage>
        <taxon>Eukaryota</taxon>
        <taxon>Fungi</taxon>
        <taxon>Dikarya</taxon>
        <taxon>Ascomycota</taxon>
        <taxon>Pezizomycotina</taxon>
        <taxon>Leotiomycetes</taxon>
        <taxon>Helotiales</taxon>
        <taxon>Hyaloscyphaceae</taxon>
        <taxon>Hyaloscypha</taxon>
        <taxon>Hyaloscypha variabilis</taxon>
    </lineage>
</organism>